<reference evidence="5" key="1">
    <citation type="submission" date="2019-03" db="EMBL/GenBank/DDBJ databases">
        <title>Long read genome sequence of the mycoparasitic Pythium oligandrum ATCC 38472 isolated from sugarbeet rhizosphere.</title>
        <authorList>
            <person name="Gaulin E."/>
        </authorList>
    </citation>
    <scope>NUCLEOTIDE SEQUENCE</scope>
    <source>
        <strain evidence="5">ATCC 38472_TT</strain>
    </source>
</reference>
<evidence type="ECO:0000256" key="4">
    <source>
        <dbReference type="ARBA" id="ARBA00023002"/>
    </source>
</evidence>
<dbReference type="InterPro" id="IPR002347">
    <property type="entry name" value="SDR_fam"/>
</dbReference>
<proteinExistence type="predicted"/>
<organism evidence="5 6">
    <name type="scientific">Pythium oligandrum</name>
    <name type="common">Mycoparasitic fungus</name>
    <dbReference type="NCBI Taxonomy" id="41045"/>
    <lineage>
        <taxon>Eukaryota</taxon>
        <taxon>Sar</taxon>
        <taxon>Stramenopiles</taxon>
        <taxon>Oomycota</taxon>
        <taxon>Peronosporomycetes</taxon>
        <taxon>Pythiales</taxon>
        <taxon>Pythiaceae</taxon>
        <taxon>Pythium</taxon>
    </lineage>
</organism>
<dbReference type="SUPFAM" id="SSF51735">
    <property type="entry name" value="NAD(P)-binding Rossmann-fold domains"/>
    <property type="match status" value="1"/>
</dbReference>
<keyword evidence="4" id="KW-0560">Oxidoreductase</keyword>
<evidence type="ECO:0000313" key="5">
    <source>
        <dbReference type="EMBL" id="TMW61468.1"/>
    </source>
</evidence>
<protein>
    <recommendedName>
        <fullName evidence="7">Sepiapterin reductase</fullName>
    </recommendedName>
</protein>
<dbReference type="PRINTS" id="PR00081">
    <property type="entry name" value="GDHRDH"/>
</dbReference>
<dbReference type="GO" id="GO:0004757">
    <property type="term" value="F:sepiapterin reductase (NADP+) activity"/>
    <property type="evidence" value="ECO:0007669"/>
    <property type="project" value="TreeGrafter"/>
</dbReference>
<evidence type="ECO:0000256" key="3">
    <source>
        <dbReference type="ARBA" id="ARBA00022857"/>
    </source>
</evidence>
<evidence type="ECO:0000256" key="2">
    <source>
        <dbReference type="ARBA" id="ARBA00022490"/>
    </source>
</evidence>
<dbReference type="InterPro" id="IPR036291">
    <property type="entry name" value="NAD(P)-bd_dom_sf"/>
</dbReference>
<dbReference type="PANTHER" id="PTHR44085:SF2">
    <property type="entry name" value="SEPIAPTERIN REDUCTASE"/>
    <property type="match status" value="1"/>
</dbReference>
<keyword evidence="6" id="KW-1185">Reference proteome</keyword>
<dbReference type="AlphaFoldDB" id="A0A8K1FK79"/>
<keyword evidence="3" id="KW-0521">NADP</keyword>
<evidence type="ECO:0000313" key="6">
    <source>
        <dbReference type="Proteomes" id="UP000794436"/>
    </source>
</evidence>
<dbReference type="Proteomes" id="UP000794436">
    <property type="component" value="Unassembled WGS sequence"/>
</dbReference>
<dbReference type="OrthoDB" id="153074at2759"/>
<dbReference type="EMBL" id="SPLM01000076">
    <property type="protein sequence ID" value="TMW61468.1"/>
    <property type="molecule type" value="Genomic_DNA"/>
</dbReference>
<dbReference type="InterPro" id="IPR051721">
    <property type="entry name" value="Biopterin_syn/organic_redct"/>
</dbReference>
<comment type="subcellular location">
    <subcellularLocation>
        <location evidence="1">Cytoplasm</location>
    </subcellularLocation>
</comment>
<name>A0A8K1FK79_PYTOL</name>
<dbReference type="Gene3D" id="3.40.50.720">
    <property type="entry name" value="NAD(P)-binding Rossmann-like Domain"/>
    <property type="match status" value="1"/>
</dbReference>
<gene>
    <name evidence="5" type="ORF">Poli38472_012659</name>
</gene>
<comment type="caution">
    <text evidence="5">The sequence shown here is derived from an EMBL/GenBank/DDBJ whole genome shotgun (WGS) entry which is preliminary data.</text>
</comment>
<evidence type="ECO:0008006" key="7">
    <source>
        <dbReference type="Google" id="ProtNLM"/>
    </source>
</evidence>
<accession>A0A8K1FK79</accession>
<dbReference type="Pfam" id="PF00106">
    <property type="entry name" value="adh_short"/>
    <property type="match status" value="1"/>
</dbReference>
<keyword evidence="2" id="KW-0963">Cytoplasm</keyword>
<dbReference type="GO" id="GO:0006729">
    <property type="term" value="P:tetrahydrobiopterin biosynthetic process"/>
    <property type="evidence" value="ECO:0007669"/>
    <property type="project" value="TreeGrafter"/>
</dbReference>
<dbReference type="GO" id="GO:0005737">
    <property type="term" value="C:cytoplasm"/>
    <property type="evidence" value="ECO:0007669"/>
    <property type="project" value="UniProtKB-SubCell"/>
</dbReference>
<dbReference type="PANTHER" id="PTHR44085">
    <property type="entry name" value="SEPIAPTERIN REDUCTASE"/>
    <property type="match status" value="1"/>
</dbReference>
<sequence length="288" mass="31925">MRSAVVITGASRGFGRCLALDFTREITAGDVDMFLLARHEGDLGETVRLVTEAWASKANAAESKLQTFVKTVDLGDQVDYVTKFDAILEQLQATAYDRVYLVHNAGSIGDLCFTQELPSPAELAQYWEFNVNSVVWFNKRFLDVYGATREELLSDAPLSASYQAFIVNISSGCAIKPFKTYGMYCTGKAAREMHHRVIATEQQPKQGTPKIRVVSYSPGPMDTDMQTLVRESSGVHPEMAAQFRKMKDDGTLIAPEVSSRLGVQHILMNEFESGAYVYYYDIAPGATK</sequence>
<evidence type="ECO:0000256" key="1">
    <source>
        <dbReference type="ARBA" id="ARBA00004496"/>
    </source>
</evidence>